<dbReference type="eggNOG" id="COG5483">
    <property type="taxonomic scope" value="Bacteria"/>
</dbReference>
<evidence type="ECO:0008006" key="3">
    <source>
        <dbReference type="Google" id="ProtNLM"/>
    </source>
</evidence>
<dbReference type="KEGG" id="fgi:OP10G_0341"/>
<sequence length="165" mass="18624">MAEQQIFTIGVYGTTEALFFESLVSHGVTHFVDVRRRRGLRGHEYAYGNSNALQARLATLGIEYVHRIDLSPTDEIRTAQLVVDAASGTSQRAREHLSDEFVERYRSQVLAGFDANRFLGEFPEDARLVLFCVEGHPDACHRSILATEIETQSGRSWRDITQIPN</sequence>
<protein>
    <recommendedName>
        <fullName evidence="3">DUF488 domain-containing protein</fullName>
    </recommendedName>
</protein>
<evidence type="ECO:0000313" key="2">
    <source>
        <dbReference type="Proteomes" id="UP000027982"/>
    </source>
</evidence>
<dbReference type="HOGENOM" id="CLU_077467_3_0_0"/>
<dbReference type="AlphaFoldDB" id="A0A068NQ30"/>
<accession>A0A068NQ30</accession>
<evidence type="ECO:0000313" key="1">
    <source>
        <dbReference type="EMBL" id="AIE83709.1"/>
    </source>
</evidence>
<gene>
    <name evidence="1" type="ORF">OP10G_0341</name>
</gene>
<dbReference type="EMBL" id="CP007139">
    <property type="protein sequence ID" value="AIE83709.1"/>
    <property type="molecule type" value="Genomic_DNA"/>
</dbReference>
<keyword evidence="2" id="KW-1185">Reference proteome</keyword>
<dbReference type="RefSeq" id="WP_025227620.1">
    <property type="nucleotide sequence ID" value="NZ_CP007139.1"/>
</dbReference>
<dbReference type="OrthoDB" id="9789109at2"/>
<organism evidence="1 2">
    <name type="scientific">Fimbriimonas ginsengisoli Gsoil 348</name>
    <dbReference type="NCBI Taxonomy" id="661478"/>
    <lineage>
        <taxon>Bacteria</taxon>
        <taxon>Bacillati</taxon>
        <taxon>Armatimonadota</taxon>
        <taxon>Fimbriimonadia</taxon>
        <taxon>Fimbriimonadales</taxon>
        <taxon>Fimbriimonadaceae</taxon>
        <taxon>Fimbriimonas</taxon>
    </lineage>
</organism>
<dbReference type="Proteomes" id="UP000027982">
    <property type="component" value="Chromosome"/>
</dbReference>
<proteinExistence type="predicted"/>
<reference evidence="1 2" key="1">
    <citation type="journal article" date="2014" name="PLoS ONE">
        <title>The first complete genome sequence of the class fimbriimonadia in the phylum armatimonadetes.</title>
        <authorList>
            <person name="Hu Z.Y."/>
            <person name="Wang Y.Z."/>
            <person name="Im W.T."/>
            <person name="Wang S.Y."/>
            <person name="Zhao G.P."/>
            <person name="Zheng H.J."/>
            <person name="Quan Z.X."/>
        </authorList>
    </citation>
    <scope>NUCLEOTIDE SEQUENCE [LARGE SCALE GENOMIC DNA]</scope>
    <source>
        <strain evidence="1">Gsoil 348</strain>
    </source>
</reference>
<dbReference type="PANTHER" id="PTHR39337:SF1">
    <property type="entry name" value="BLR5642 PROTEIN"/>
    <property type="match status" value="1"/>
</dbReference>
<dbReference type="Pfam" id="PF04343">
    <property type="entry name" value="DUF488"/>
    <property type="match status" value="1"/>
</dbReference>
<dbReference type="PANTHER" id="PTHR39337">
    <property type="entry name" value="BLR5642 PROTEIN"/>
    <property type="match status" value="1"/>
</dbReference>
<dbReference type="InterPro" id="IPR007438">
    <property type="entry name" value="DUF488"/>
</dbReference>
<name>A0A068NQ30_FIMGI</name>